<dbReference type="PANTHER" id="PTHR35089">
    <property type="entry name" value="CHAPERONE PROTEIN SKP"/>
    <property type="match status" value="1"/>
</dbReference>
<name>A0A2T3HII6_9SPHI</name>
<dbReference type="PANTHER" id="PTHR35089:SF1">
    <property type="entry name" value="CHAPERONE PROTEIN SKP"/>
    <property type="match status" value="1"/>
</dbReference>
<dbReference type="InterPro" id="IPR024930">
    <property type="entry name" value="Skp_dom_sf"/>
</dbReference>
<evidence type="ECO:0000256" key="4">
    <source>
        <dbReference type="SAM" id="SignalP"/>
    </source>
</evidence>
<dbReference type="Proteomes" id="UP000240912">
    <property type="component" value="Unassembled WGS sequence"/>
</dbReference>
<dbReference type="SMART" id="SM00935">
    <property type="entry name" value="OmpH"/>
    <property type="match status" value="1"/>
</dbReference>
<dbReference type="OrthoDB" id="1524711at2"/>
<dbReference type="GO" id="GO:0051082">
    <property type="term" value="F:unfolded protein binding"/>
    <property type="evidence" value="ECO:0007669"/>
    <property type="project" value="InterPro"/>
</dbReference>
<dbReference type="InterPro" id="IPR005632">
    <property type="entry name" value="Chaperone_Skp"/>
</dbReference>
<comment type="caution">
    <text evidence="5">The sequence shown here is derived from an EMBL/GenBank/DDBJ whole genome shotgun (WGS) entry which is preliminary data.</text>
</comment>
<protein>
    <recommendedName>
        <fullName evidence="7">Molecular chaperone Skp</fullName>
    </recommendedName>
</protein>
<evidence type="ECO:0000256" key="2">
    <source>
        <dbReference type="ARBA" id="ARBA00022729"/>
    </source>
</evidence>
<comment type="similarity">
    <text evidence="1">Belongs to the Skp family.</text>
</comment>
<dbReference type="SUPFAM" id="SSF111384">
    <property type="entry name" value="OmpH-like"/>
    <property type="match status" value="1"/>
</dbReference>
<organism evidence="5 6">
    <name type="scientific">Pedobacter yulinensis</name>
    <dbReference type="NCBI Taxonomy" id="2126353"/>
    <lineage>
        <taxon>Bacteria</taxon>
        <taxon>Pseudomonadati</taxon>
        <taxon>Bacteroidota</taxon>
        <taxon>Sphingobacteriia</taxon>
        <taxon>Sphingobacteriales</taxon>
        <taxon>Sphingobacteriaceae</taxon>
        <taxon>Pedobacter</taxon>
    </lineage>
</organism>
<evidence type="ECO:0000256" key="1">
    <source>
        <dbReference type="ARBA" id="ARBA00009091"/>
    </source>
</evidence>
<dbReference type="AlphaFoldDB" id="A0A2T3HII6"/>
<feature type="chain" id="PRO_5015468438" description="Molecular chaperone Skp" evidence="4">
    <location>
        <begin position="24"/>
        <end position="196"/>
    </location>
</feature>
<evidence type="ECO:0008006" key="7">
    <source>
        <dbReference type="Google" id="ProtNLM"/>
    </source>
</evidence>
<feature type="coiled-coil region" evidence="3">
    <location>
        <begin position="74"/>
        <end position="120"/>
    </location>
</feature>
<sequence>MRKLINVFFVAGGLVLAGNVASAQQKIAHLNSEEIFATLPEAKTAQTTLETLGKQKQDEITKMTTEFQTKLKAAQDKERTLSEANKEAVTKELQAANVELQELQKRITDANQKADQELRQKQADLLNPMRVKIDNAIKAVAREKGLSYVFDTSDQGAGNNVVFWDGGDDITGAVKTKLGISPNAKPVAAAPAATKK</sequence>
<feature type="signal peptide" evidence="4">
    <location>
        <begin position="1"/>
        <end position="23"/>
    </location>
</feature>
<dbReference type="Pfam" id="PF03938">
    <property type="entry name" value="OmpH"/>
    <property type="match status" value="1"/>
</dbReference>
<accession>A0A2T3HII6</accession>
<proteinExistence type="inferred from homology"/>
<reference evidence="5 6" key="1">
    <citation type="submission" date="2018-03" db="EMBL/GenBank/DDBJ databases">
        <authorList>
            <person name="Keele B.F."/>
        </authorList>
    </citation>
    <scope>NUCLEOTIDE SEQUENCE [LARGE SCALE GENOMIC DNA]</scope>
    <source>
        <strain evidence="5 6">YL28-9</strain>
    </source>
</reference>
<keyword evidence="3" id="KW-0175">Coiled coil</keyword>
<keyword evidence="6" id="KW-1185">Reference proteome</keyword>
<dbReference type="GO" id="GO:0050821">
    <property type="term" value="P:protein stabilization"/>
    <property type="evidence" value="ECO:0007669"/>
    <property type="project" value="TreeGrafter"/>
</dbReference>
<dbReference type="GO" id="GO:0005829">
    <property type="term" value="C:cytosol"/>
    <property type="evidence" value="ECO:0007669"/>
    <property type="project" value="TreeGrafter"/>
</dbReference>
<keyword evidence="2 4" id="KW-0732">Signal</keyword>
<dbReference type="RefSeq" id="WP_107216408.1">
    <property type="nucleotide sequence ID" value="NZ_KZ686270.1"/>
</dbReference>
<gene>
    <name evidence="5" type="ORF">C7T94_15800</name>
</gene>
<evidence type="ECO:0000256" key="3">
    <source>
        <dbReference type="SAM" id="Coils"/>
    </source>
</evidence>
<evidence type="ECO:0000313" key="5">
    <source>
        <dbReference type="EMBL" id="PST82256.1"/>
    </source>
</evidence>
<dbReference type="EMBL" id="PYLS01000006">
    <property type="protein sequence ID" value="PST82256.1"/>
    <property type="molecule type" value="Genomic_DNA"/>
</dbReference>
<dbReference type="Gene3D" id="3.30.910.20">
    <property type="entry name" value="Skp domain"/>
    <property type="match status" value="1"/>
</dbReference>
<evidence type="ECO:0000313" key="6">
    <source>
        <dbReference type="Proteomes" id="UP000240912"/>
    </source>
</evidence>